<evidence type="ECO:0000256" key="2">
    <source>
        <dbReference type="ARBA" id="ARBA00022729"/>
    </source>
</evidence>
<evidence type="ECO:0000256" key="3">
    <source>
        <dbReference type="ARBA" id="ARBA00022801"/>
    </source>
</evidence>
<dbReference type="OrthoDB" id="1600564at2759"/>
<dbReference type="Pfam" id="PF00657">
    <property type="entry name" value="Lipase_GDSL"/>
    <property type="match status" value="1"/>
</dbReference>
<dbReference type="CDD" id="cd01837">
    <property type="entry name" value="SGNH_plant_lipase_like"/>
    <property type="match status" value="1"/>
</dbReference>
<dbReference type="PANTHER" id="PTHR22835">
    <property type="entry name" value="ZINC FINGER FYVE DOMAIN CONTAINING PROTEIN"/>
    <property type="match status" value="1"/>
</dbReference>
<reference evidence="4" key="1">
    <citation type="submission" date="2021-08" db="EMBL/GenBank/DDBJ databases">
        <title>WGS assembly of Ceratopteris richardii.</title>
        <authorList>
            <person name="Marchant D.B."/>
            <person name="Chen G."/>
            <person name="Jenkins J."/>
            <person name="Shu S."/>
            <person name="Leebens-Mack J."/>
            <person name="Grimwood J."/>
            <person name="Schmutz J."/>
            <person name="Soltis P."/>
            <person name="Soltis D."/>
            <person name="Chen Z.-H."/>
        </authorList>
    </citation>
    <scope>NUCLEOTIDE SEQUENCE</scope>
    <source>
        <strain evidence="4">Whitten #5841</strain>
        <tissue evidence="4">Leaf</tissue>
    </source>
</reference>
<dbReference type="AlphaFoldDB" id="A0A8T2T1C7"/>
<accession>A0A8T2T1C7</accession>
<comment type="similarity">
    <text evidence="1">Belongs to the 'GDSL' lipolytic enzyme family.</text>
</comment>
<dbReference type="Proteomes" id="UP000825935">
    <property type="component" value="Chromosome 16"/>
</dbReference>
<evidence type="ECO:0000313" key="5">
    <source>
        <dbReference type="Proteomes" id="UP000825935"/>
    </source>
</evidence>
<dbReference type="OMA" id="WYCANAR"/>
<dbReference type="GO" id="GO:0016788">
    <property type="term" value="F:hydrolase activity, acting on ester bonds"/>
    <property type="evidence" value="ECO:0007669"/>
    <property type="project" value="InterPro"/>
</dbReference>
<organism evidence="4 5">
    <name type="scientific">Ceratopteris richardii</name>
    <name type="common">Triangle waterfern</name>
    <dbReference type="NCBI Taxonomy" id="49495"/>
    <lineage>
        <taxon>Eukaryota</taxon>
        <taxon>Viridiplantae</taxon>
        <taxon>Streptophyta</taxon>
        <taxon>Embryophyta</taxon>
        <taxon>Tracheophyta</taxon>
        <taxon>Polypodiopsida</taxon>
        <taxon>Polypodiidae</taxon>
        <taxon>Polypodiales</taxon>
        <taxon>Pteridineae</taxon>
        <taxon>Pteridaceae</taxon>
        <taxon>Parkerioideae</taxon>
        <taxon>Ceratopteris</taxon>
    </lineage>
</organism>
<keyword evidence="2" id="KW-0732">Signal</keyword>
<name>A0A8T2T1C7_CERRI</name>
<evidence type="ECO:0000313" key="4">
    <source>
        <dbReference type="EMBL" id="KAH7387354.1"/>
    </source>
</evidence>
<protein>
    <recommendedName>
        <fullName evidence="6">GDSL esterase/lipase</fullName>
    </recommendedName>
</protein>
<dbReference type="InterPro" id="IPR001087">
    <property type="entry name" value="GDSL"/>
</dbReference>
<evidence type="ECO:0000256" key="1">
    <source>
        <dbReference type="ARBA" id="ARBA00008668"/>
    </source>
</evidence>
<dbReference type="InterPro" id="IPR036514">
    <property type="entry name" value="SGNH_hydro_sf"/>
</dbReference>
<dbReference type="Gene3D" id="3.40.50.1110">
    <property type="entry name" value="SGNH hydrolase"/>
    <property type="match status" value="1"/>
</dbReference>
<dbReference type="EMBL" id="CM035421">
    <property type="protein sequence ID" value="KAH7387354.1"/>
    <property type="molecule type" value="Genomic_DNA"/>
</dbReference>
<keyword evidence="3" id="KW-0378">Hydrolase</keyword>
<sequence>MIHLTMDCRLSIIYVVAACLWYCANARDIINSDRYLSSTKCFPSLFAFGDSKTDTGNEQAYFPYESRSERLPYGSTFFGRPSDRFCDGRLTIDFQAQAYGLPLLSPYARGLGSDFQHGANFAVSGSGCIPGVAYSGFHLTRQLNQFKKFRASYEDKFVRDKSYISPNEYFGRGLYVISTGENDYRNGILNMGLTSKEIKSEMAPKVVNITYSTVKALYDEGARKFLVVGIAADGCIPKLLTLVPHEDPEGLDELGCLVSVNDYVQYHNILLFKAVLRLRTELSDAQISFGDFFGANVDIFVNAHKYGFMETHLSCCGFGGKYKYNSVVQCGETGEVDGTEVTASSCDNPSEYINWDGIHLTERFYEFIALAFLHGYFVDEPVILPSSCSLNFSSFTSYMTFKKVFGFDRSLNPQVRRTES</sequence>
<proteinExistence type="inferred from homology"/>
<dbReference type="PANTHER" id="PTHR22835:SF659">
    <property type="entry name" value="GDSL LIPASE_ACYLHYDROLASE, PUTATIVE (AFU_ORTHOLOGUE AFUA_2G00510)-RELATED"/>
    <property type="match status" value="1"/>
</dbReference>
<comment type="caution">
    <text evidence="4">The sequence shown here is derived from an EMBL/GenBank/DDBJ whole genome shotgun (WGS) entry which is preliminary data.</text>
</comment>
<dbReference type="InterPro" id="IPR035669">
    <property type="entry name" value="SGNH_plant_lipase-like"/>
</dbReference>
<gene>
    <name evidence="4" type="ORF">KP509_16G019000</name>
</gene>
<evidence type="ECO:0008006" key="6">
    <source>
        <dbReference type="Google" id="ProtNLM"/>
    </source>
</evidence>
<keyword evidence="5" id="KW-1185">Reference proteome</keyword>